<sequence length="206" mass="21074">MTSPITEPALAGAAASFITAATTIFVAELGDKTQLFAMALAARTHRPWTVLAGVGLGALVLMVPAAWLGAAAANLIDPALTRYISAALFFAFGAWLFLRGADDEDEDPDAAAKLRAATAWAVFTSAAVGFALAELGDKSQIAVVLLGTRTDHVWAVIGGAWMGEMLAIAPAALLGRAIAARVSAKTIGKLAALLFVGLGVATLLGW</sequence>
<feature type="transmembrane region" description="Helical" evidence="6">
    <location>
        <begin position="48"/>
        <end position="68"/>
    </location>
</feature>
<dbReference type="EMBL" id="JBHRTI010000003">
    <property type="protein sequence ID" value="MFC3147210.1"/>
    <property type="molecule type" value="Genomic_DNA"/>
</dbReference>
<proteinExistence type="inferred from homology"/>
<dbReference type="Proteomes" id="UP001595556">
    <property type="component" value="Unassembled WGS sequence"/>
</dbReference>
<evidence type="ECO:0000256" key="2">
    <source>
        <dbReference type="ARBA" id="ARBA00009190"/>
    </source>
</evidence>
<evidence type="ECO:0000256" key="4">
    <source>
        <dbReference type="ARBA" id="ARBA00022989"/>
    </source>
</evidence>
<feature type="transmembrane region" description="Helical" evidence="6">
    <location>
        <begin position="6"/>
        <end position="27"/>
    </location>
</feature>
<evidence type="ECO:0000256" key="3">
    <source>
        <dbReference type="ARBA" id="ARBA00022692"/>
    </source>
</evidence>
<evidence type="ECO:0000256" key="6">
    <source>
        <dbReference type="RuleBase" id="RU365102"/>
    </source>
</evidence>
<evidence type="ECO:0000256" key="5">
    <source>
        <dbReference type="ARBA" id="ARBA00023136"/>
    </source>
</evidence>
<feature type="transmembrane region" description="Helical" evidence="6">
    <location>
        <begin position="153"/>
        <end position="175"/>
    </location>
</feature>
<comment type="similarity">
    <text evidence="2 6">Belongs to the GDT1 family.</text>
</comment>
<dbReference type="PANTHER" id="PTHR12608">
    <property type="entry name" value="TRANSMEMBRANE PROTEIN HTP-1 RELATED"/>
    <property type="match status" value="1"/>
</dbReference>
<comment type="subcellular location">
    <subcellularLocation>
        <location evidence="1 6">Membrane</location>
        <topology evidence="1 6">Multi-pass membrane protein</topology>
    </subcellularLocation>
</comment>
<feature type="transmembrane region" description="Helical" evidence="6">
    <location>
        <begin position="187"/>
        <end position="205"/>
    </location>
</feature>
<gene>
    <name evidence="7" type="ORF">ACFOEN_06095</name>
</gene>
<accession>A0ABV7H0C8</accession>
<keyword evidence="4 6" id="KW-1133">Transmembrane helix</keyword>
<feature type="transmembrane region" description="Helical" evidence="6">
    <location>
        <begin position="110"/>
        <end position="133"/>
    </location>
</feature>
<keyword evidence="8" id="KW-1185">Reference proteome</keyword>
<feature type="transmembrane region" description="Helical" evidence="6">
    <location>
        <begin position="80"/>
        <end position="98"/>
    </location>
</feature>
<reference evidence="8" key="1">
    <citation type="journal article" date="2019" name="Int. J. Syst. Evol. Microbiol.">
        <title>The Global Catalogue of Microorganisms (GCM) 10K type strain sequencing project: providing services to taxonomists for standard genome sequencing and annotation.</title>
        <authorList>
            <consortium name="The Broad Institute Genomics Platform"/>
            <consortium name="The Broad Institute Genome Sequencing Center for Infectious Disease"/>
            <person name="Wu L."/>
            <person name="Ma J."/>
        </authorList>
    </citation>
    <scope>NUCLEOTIDE SEQUENCE [LARGE SCALE GENOMIC DNA]</scope>
    <source>
        <strain evidence="8">KCTC 52168</strain>
    </source>
</reference>
<evidence type="ECO:0000313" key="7">
    <source>
        <dbReference type="EMBL" id="MFC3147210.1"/>
    </source>
</evidence>
<keyword evidence="5 6" id="KW-0472">Membrane</keyword>
<protein>
    <recommendedName>
        <fullName evidence="6">GDT1 family protein</fullName>
    </recommendedName>
</protein>
<organism evidence="7 8">
    <name type="scientific">Piscinibacterium candidicorallinum</name>
    <dbReference type="NCBI Taxonomy" id="1793872"/>
    <lineage>
        <taxon>Bacteria</taxon>
        <taxon>Pseudomonadati</taxon>
        <taxon>Pseudomonadota</taxon>
        <taxon>Betaproteobacteria</taxon>
        <taxon>Burkholderiales</taxon>
        <taxon>Piscinibacterium</taxon>
    </lineage>
</organism>
<keyword evidence="3 6" id="KW-0812">Transmembrane</keyword>
<dbReference type="Pfam" id="PF01169">
    <property type="entry name" value="GDT1"/>
    <property type="match status" value="2"/>
</dbReference>
<dbReference type="PANTHER" id="PTHR12608:SF1">
    <property type="entry name" value="TRANSMEMBRANE PROTEIN 165"/>
    <property type="match status" value="1"/>
</dbReference>
<comment type="caution">
    <text evidence="7">The sequence shown here is derived from an EMBL/GenBank/DDBJ whole genome shotgun (WGS) entry which is preliminary data.</text>
</comment>
<name>A0ABV7H0C8_9BURK</name>
<evidence type="ECO:0000313" key="8">
    <source>
        <dbReference type="Proteomes" id="UP001595556"/>
    </source>
</evidence>
<dbReference type="RefSeq" id="WP_377302033.1">
    <property type="nucleotide sequence ID" value="NZ_CP180191.1"/>
</dbReference>
<dbReference type="InterPro" id="IPR001727">
    <property type="entry name" value="GDT1-like"/>
</dbReference>
<evidence type="ECO:0000256" key="1">
    <source>
        <dbReference type="ARBA" id="ARBA00004141"/>
    </source>
</evidence>